<dbReference type="VEuPathDB" id="GiardiaDB:GMRT_14084"/>
<dbReference type="SMART" id="SM00849">
    <property type="entry name" value="Lactamase_B"/>
    <property type="match status" value="1"/>
</dbReference>
<dbReference type="OrthoDB" id="10249535at2759"/>
<keyword evidence="3" id="KW-1185">Reference proteome</keyword>
<evidence type="ECO:0000313" key="2">
    <source>
        <dbReference type="EMBL" id="TNJ29291.1"/>
    </source>
</evidence>
<dbReference type="GO" id="GO:0004521">
    <property type="term" value="F:RNA endonuclease activity"/>
    <property type="evidence" value="ECO:0007669"/>
    <property type="project" value="TreeGrafter"/>
</dbReference>
<dbReference type="Gene3D" id="3.40.50.10890">
    <property type="match status" value="1"/>
</dbReference>
<dbReference type="InterPro" id="IPR001279">
    <property type="entry name" value="Metallo-B-lactamas"/>
</dbReference>
<dbReference type="SUPFAM" id="SSF56281">
    <property type="entry name" value="Metallo-hydrolase/oxidoreductase"/>
    <property type="match status" value="1"/>
</dbReference>
<proteinExistence type="predicted"/>
<name>A0A4Z1T9S0_GIAMU</name>
<accession>A0A4Z1T9S0</accession>
<reference evidence="2 3" key="1">
    <citation type="submission" date="2019-05" db="EMBL/GenBank/DDBJ databases">
        <title>The compact genome of Giardia muris reveals important steps in the evolution of intestinal protozoan parasites.</title>
        <authorList>
            <person name="Xu F."/>
            <person name="Jimenez-Gonzalez A."/>
            <person name="Einarsson E."/>
            <person name="Astvaldsson A."/>
            <person name="Peirasmaki D."/>
            <person name="Eckmann L."/>
            <person name="Andersson J.O."/>
            <person name="Svard S.G."/>
            <person name="Jerlstrom-Hultqvist J."/>
        </authorList>
    </citation>
    <scope>NUCLEOTIDE SEQUENCE [LARGE SCALE GENOMIC DNA]</scope>
    <source>
        <strain evidence="2 3">Roberts-Thomson</strain>
    </source>
</reference>
<dbReference type="InterPro" id="IPR036866">
    <property type="entry name" value="RibonucZ/Hydroxyglut_hydro"/>
</dbReference>
<dbReference type="PANTHER" id="PTHR11203">
    <property type="entry name" value="CLEAVAGE AND POLYADENYLATION SPECIFICITY FACTOR FAMILY MEMBER"/>
    <property type="match status" value="1"/>
</dbReference>
<sequence>MVGVRNCYDLLVIPLGMAPRIGNSCFLVVVGEAVSFLLDCGLRTSAPDGERIPAFEHSVLQSMGYSLARDLDFIILSHAHFDHSGALPFLYSMYPGFSRPVYTTVATKFLLPQMYADYDRVSETGNSSNSHIERTARSAQARASVLDRLETKPINVSFLADLSPTNRSATDPPPRVHVTFSNAGHIIGAVITTVEVEGMAKVVYTGDYNTSARATLPAATLPACAVGADVFITETTYCNISRRPSFYRDALQLADIGQTVRKGNRVLIPTSAMGLCQDIIVKIWSFWERFSLSAERLMLGTGLIKHMTDAQRVLGNYALDTTPFTSLPIYHRMDPFDRSRVQGSSSQWCVICAPNQTKSGVTLDCFVQLADDPNALVAYPGHMPLMGYNWRVMTKTAKQLTFDGLKQPKDIHCRATHLAFNAHVDFNGLVRVIEFLDPRAVLLIHNTAIDNVVRFSQLLEHYYGGRKVICVGNENTPILAVPLRGSGRPRRAYLHQRENAFLTTVQPEKRTGASIYRAEFSESLEAILVRLALQGLIAQRVGSVKIDDTLRDMYRIGEAYYLCSNAVGGVTAQWVGGPEDGKLLLANH</sequence>
<dbReference type="GO" id="GO:0016180">
    <property type="term" value="P:snRNA processing"/>
    <property type="evidence" value="ECO:0007669"/>
    <property type="project" value="TreeGrafter"/>
</dbReference>
<evidence type="ECO:0000259" key="1">
    <source>
        <dbReference type="SMART" id="SM00849"/>
    </source>
</evidence>
<gene>
    <name evidence="2" type="ORF">GMRT_14084</name>
</gene>
<dbReference type="GO" id="GO:0005634">
    <property type="term" value="C:nucleus"/>
    <property type="evidence" value="ECO:0007669"/>
    <property type="project" value="TreeGrafter"/>
</dbReference>
<evidence type="ECO:0000313" key="3">
    <source>
        <dbReference type="Proteomes" id="UP000315496"/>
    </source>
</evidence>
<protein>
    <submittedName>
        <fullName evidence="2">Cleavage and polyadenylation specificity factor, 73 kDa subunit</fullName>
    </submittedName>
</protein>
<dbReference type="AlphaFoldDB" id="A0A4Z1T9S0"/>
<dbReference type="Gene3D" id="3.60.15.10">
    <property type="entry name" value="Ribonuclease Z/Hydroxyacylglutathione hydrolase-like"/>
    <property type="match status" value="1"/>
</dbReference>
<dbReference type="EMBL" id="VDLU01000001">
    <property type="protein sequence ID" value="TNJ29291.1"/>
    <property type="molecule type" value="Genomic_DNA"/>
</dbReference>
<dbReference type="InterPro" id="IPR050698">
    <property type="entry name" value="MBL"/>
</dbReference>
<organism evidence="2 3">
    <name type="scientific">Giardia muris</name>
    <dbReference type="NCBI Taxonomy" id="5742"/>
    <lineage>
        <taxon>Eukaryota</taxon>
        <taxon>Metamonada</taxon>
        <taxon>Diplomonadida</taxon>
        <taxon>Hexamitidae</taxon>
        <taxon>Giardiinae</taxon>
        <taxon>Giardia</taxon>
    </lineage>
</organism>
<dbReference type="Pfam" id="PF16661">
    <property type="entry name" value="Lactamase_B_6"/>
    <property type="match status" value="1"/>
</dbReference>
<feature type="domain" description="Metallo-beta-lactamase" evidence="1">
    <location>
        <begin position="22"/>
        <end position="260"/>
    </location>
</feature>
<dbReference type="Proteomes" id="UP000315496">
    <property type="component" value="Chromosome 1"/>
</dbReference>
<dbReference type="PANTHER" id="PTHR11203:SF37">
    <property type="entry name" value="INTEGRATOR COMPLEX SUBUNIT 11"/>
    <property type="match status" value="1"/>
</dbReference>
<comment type="caution">
    <text evidence="2">The sequence shown here is derived from an EMBL/GenBank/DDBJ whole genome shotgun (WGS) entry which is preliminary data.</text>
</comment>